<proteinExistence type="predicted"/>
<name>A0ACC2RRW0_9FUNG</name>
<accession>A0ACC2RRW0</accession>
<dbReference type="Proteomes" id="UP001165960">
    <property type="component" value="Unassembled WGS sequence"/>
</dbReference>
<evidence type="ECO:0000313" key="1">
    <source>
        <dbReference type="EMBL" id="KAJ9052735.1"/>
    </source>
</evidence>
<sequence length="173" mass="19815">MDLAKPSDNGEEKKVVYNNLTLAEKQKMQIDKLMAKPDQPLELPKPRGSVMELLKPPKDFMTNIPGSSAGAGSGDFHIYRAHRRREYTRIRLMELETKKEQENAEFQAKRDAIRKEEEMKTAKRRAKRQKRKQGTKDKPAPPDSPAKPTDPQSPQQFKMRPNPDALKDLPAPK</sequence>
<reference evidence="1" key="1">
    <citation type="submission" date="2022-04" db="EMBL/GenBank/DDBJ databases">
        <title>Genome of the entomopathogenic fungus Entomophthora muscae.</title>
        <authorList>
            <person name="Elya C."/>
            <person name="Lovett B.R."/>
            <person name="Lee E."/>
            <person name="Macias A.M."/>
            <person name="Hajek A.E."/>
            <person name="De Bivort B.L."/>
            <person name="Kasson M.T."/>
            <person name="De Fine Licht H.H."/>
            <person name="Stajich J.E."/>
        </authorList>
    </citation>
    <scope>NUCLEOTIDE SEQUENCE</scope>
    <source>
        <strain evidence="1">Berkeley</strain>
    </source>
</reference>
<keyword evidence="2" id="KW-1185">Reference proteome</keyword>
<dbReference type="EMBL" id="QTSX02006613">
    <property type="protein sequence ID" value="KAJ9052735.1"/>
    <property type="molecule type" value="Genomic_DNA"/>
</dbReference>
<protein>
    <submittedName>
        <fullName evidence="1">Uncharacterized protein</fullName>
    </submittedName>
</protein>
<gene>
    <name evidence="1" type="ORF">DSO57_1031296</name>
</gene>
<comment type="caution">
    <text evidence="1">The sequence shown here is derived from an EMBL/GenBank/DDBJ whole genome shotgun (WGS) entry which is preliminary data.</text>
</comment>
<organism evidence="1 2">
    <name type="scientific">Entomophthora muscae</name>
    <dbReference type="NCBI Taxonomy" id="34485"/>
    <lineage>
        <taxon>Eukaryota</taxon>
        <taxon>Fungi</taxon>
        <taxon>Fungi incertae sedis</taxon>
        <taxon>Zoopagomycota</taxon>
        <taxon>Entomophthoromycotina</taxon>
        <taxon>Entomophthoromycetes</taxon>
        <taxon>Entomophthorales</taxon>
        <taxon>Entomophthoraceae</taxon>
        <taxon>Entomophthora</taxon>
    </lineage>
</organism>
<evidence type="ECO:0000313" key="2">
    <source>
        <dbReference type="Proteomes" id="UP001165960"/>
    </source>
</evidence>